<dbReference type="KEGG" id="nev:NTE_00923"/>
<accession>A0A075MUL3</accession>
<dbReference type="Proteomes" id="UP000028194">
    <property type="component" value="Chromosome"/>
</dbReference>
<dbReference type="InterPro" id="IPR013762">
    <property type="entry name" value="Integrase-like_cat_sf"/>
</dbReference>
<reference evidence="1 2" key="1">
    <citation type="journal article" date="2014" name="PLoS ONE">
        <title>Genome Sequence of Candidatus Nitrososphaera evergladensis from Group I.1b Enriched from Everglades Soil Reveals Novel Genomic Features of the Ammonia-Oxidizing Archaea.</title>
        <authorList>
            <person name="Zhalnina K.V."/>
            <person name="Dias R."/>
            <person name="Leonard M.T."/>
            <person name="Dorr de Quadros P."/>
            <person name="Camargo F.A."/>
            <person name="Drew J.C."/>
            <person name="Farmerie W.G."/>
            <person name="Daroub S.H."/>
            <person name="Triplett E.W."/>
        </authorList>
    </citation>
    <scope>NUCLEOTIDE SEQUENCE [LARGE SCALE GENOMIC DNA]</scope>
    <source>
        <strain evidence="1 2">SR1</strain>
    </source>
</reference>
<protein>
    <submittedName>
        <fullName evidence="1">Uncharacterized protein</fullName>
    </submittedName>
</protein>
<gene>
    <name evidence="1" type="ORF">NTE_00923</name>
</gene>
<proteinExistence type="predicted"/>
<dbReference type="AlphaFoldDB" id="A0A075MUL3"/>
<dbReference type="GO" id="GO:0015074">
    <property type="term" value="P:DNA integration"/>
    <property type="evidence" value="ECO:0007669"/>
    <property type="project" value="InterPro"/>
</dbReference>
<evidence type="ECO:0000313" key="2">
    <source>
        <dbReference type="Proteomes" id="UP000028194"/>
    </source>
</evidence>
<dbReference type="GO" id="GO:0003677">
    <property type="term" value="F:DNA binding"/>
    <property type="evidence" value="ECO:0007669"/>
    <property type="project" value="InterPro"/>
</dbReference>
<dbReference type="HOGENOM" id="CLU_1987512_0_0_2"/>
<name>A0A075MUL3_9ARCH</name>
<evidence type="ECO:0000313" key="1">
    <source>
        <dbReference type="EMBL" id="AIF82999.1"/>
    </source>
</evidence>
<dbReference type="EMBL" id="CP007174">
    <property type="protein sequence ID" value="AIF82999.1"/>
    <property type="molecule type" value="Genomic_DNA"/>
</dbReference>
<keyword evidence="2" id="KW-1185">Reference proteome</keyword>
<dbReference type="Gene3D" id="1.10.443.10">
    <property type="entry name" value="Intergrase catalytic core"/>
    <property type="match status" value="1"/>
</dbReference>
<dbReference type="GO" id="GO:0006310">
    <property type="term" value="P:DNA recombination"/>
    <property type="evidence" value="ECO:0007669"/>
    <property type="project" value="InterPro"/>
</dbReference>
<sequence>MLTWLSDTCRTIPSDYANILRFCTLTGLRLDEAFQSIHLIQNDPAKYLNKGRLTLEHFQYPSIFVRRTKKAFISLVTEEILKLAKDSPDCGYNAFRLMLKRRDFIEHGLLSQDILHLSSHEWHRV</sequence>
<organism evidence="1 2">
    <name type="scientific">Candidatus Nitrososphaera evergladensis SR1</name>
    <dbReference type="NCBI Taxonomy" id="1459636"/>
    <lineage>
        <taxon>Archaea</taxon>
        <taxon>Nitrososphaerota</taxon>
        <taxon>Nitrososphaeria</taxon>
        <taxon>Nitrososphaerales</taxon>
        <taxon>Nitrososphaeraceae</taxon>
        <taxon>Nitrososphaera</taxon>
    </lineage>
</organism>